<dbReference type="Gene3D" id="3.40.50.150">
    <property type="entry name" value="Vaccinia Virus protein VP39"/>
    <property type="match status" value="1"/>
</dbReference>
<accession>A0AAW7XEP6</accession>
<name>A0AAW7XEP6_9GAMM</name>
<protein>
    <submittedName>
        <fullName evidence="2">Methyltransferase</fullName>
    </submittedName>
</protein>
<proteinExistence type="predicted"/>
<dbReference type="RefSeq" id="WP_178969223.1">
    <property type="nucleotide sequence ID" value="NZ_CAXHZV010000002.1"/>
</dbReference>
<dbReference type="Proteomes" id="UP001169862">
    <property type="component" value="Unassembled WGS sequence"/>
</dbReference>
<reference evidence="2" key="1">
    <citation type="submission" date="2023-07" db="EMBL/GenBank/DDBJ databases">
        <title>Genome content predicts the carbon catabolic preferences of heterotrophic bacteria.</title>
        <authorList>
            <person name="Gralka M."/>
        </authorList>
    </citation>
    <scope>NUCLEOTIDE SEQUENCE</scope>
    <source>
        <strain evidence="2">I2M16</strain>
    </source>
</reference>
<dbReference type="GeneID" id="89457179"/>
<organism evidence="2 3">
    <name type="scientific">Neptunomonas phycophila</name>
    <dbReference type="NCBI Taxonomy" id="1572645"/>
    <lineage>
        <taxon>Bacteria</taxon>
        <taxon>Pseudomonadati</taxon>
        <taxon>Pseudomonadota</taxon>
        <taxon>Gammaproteobacteria</taxon>
        <taxon>Oceanospirillales</taxon>
        <taxon>Oceanospirillaceae</taxon>
        <taxon>Neptunomonas</taxon>
    </lineage>
</organism>
<dbReference type="EMBL" id="JAUOPG010000002">
    <property type="protein sequence ID" value="MDO6452906.1"/>
    <property type="molecule type" value="Genomic_DNA"/>
</dbReference>
<sequence length="249" mass="28830">MSLSGKEIHRSHDEYGVVRVLDDGNKRYLSFGETDEQSCWLKSEPLIPQHEYTRAMMLVLLFCEPKRSLSLGLGSGALNHCLHHHFPELKQDIVELRNEVVKVAYRYFQFPRSKRLSLHVMDAKEYLLSVDSKKVDIIISDIYTEEGLDEQQLHPDYLDACHDRLKTNGWLVLNCWRDHQGENVLRQLKEQFADVRSCTTQSGNWVIYASKQREELSANGLKQRAKALNQRLGFSFSPFLGKLVDHKAN</sequence>
<gene>
    <name evidence="2" type="ORF">Q4490_04950</name>
</gene>
<dbReference type="GO" id="GO:0008168">
    <property type="term" value="F:methyltransferase activity"/>
    <property type="evidence" value="ECO:0007669"/>
    <property type="project" value="UniProtKB-KW"/>
</dbReference>
<dbReference type="PANTHER" id="PTHR43317">
    <property type="entry name" value="THERMOSPERMINE SYNTHASE ACAULIS5"/>
    <property type="match status" value="1"/>
</dbReference>
<dbReference type="GO" id="GO:0032259">
    <property type="term" value="P:methylation"/>
    <property type="evidence" value="ECO:0007669"/>
    <property type="project" value="UniProtKB-KW"/>
</dbReference>
<dbReference type="SUPFAM" id="SSF53335">
    <property type="entry name" value="S-adenosyl-L-methionine-dependent methyltransferases"/>
    <property type="match status" value="1"/>
</dbReference>
<evidence type="ECO:0000313" key="2">
    <source>
        <dbReference type="EMBL" id="MDO6452906.1"/>
    </source>
</evidence>
<dbReference type="InterPro" id="IPR029063">
    <property type="entry name" value="SAM-dependent_MTases_sf"/>
</dbReference>
<dbReference type="CDD" id="cd02440">
    <property type="entry name" value="AdoMet_MTases"/>
    <property type="match status" value="1"/>
</dbReference>
<dbReference type="PANTHER" id="PTHR43317:SF1">
    <property type="entry name" value="THERMOSPERMINE SYNTHASE ACAULIS5"/>
    <property type="match status" value="1"/>
</dbReference>
<dbReference type="GO" id="GO:0006596">
    <property type="term" value="P:polyamine biosynthetic process"/>
    <property type="evidence" value="ECO:0007669"/>
    <property type="project" value="UniProtKB-KW"/>
</dbReference>
<evidence type="ECO:0000313" key="3">
    <source>
        <dbReference type="Proteomes" id="UP001169862"/>
    </source>
</evidence>
<keyword evidence="1" id="KW-0620">Polyamine biosynthesis</keyword>
<evidence type="ECO:0000256" key="1">
    <source>
        <dbReference type="ARBA" id="ARBA00023115"/>
    </source>
</evidence>
<dbReference type="AlphaFoldDB" id="A0AAW7XEP6"/>
<dbReference type="Pfam" id="PF01564">
    <property type="entry name" value="Spermine_synth"/>
    <property type="match status" value="1"/>
</dbReference>
<keyword evidence="2" id="KW-0489">Methyltransferase</keyword>
<keyword evidence="2" id="KW-0808">Transferase</keyword>
<comment type="caution">
    <text evidence="2">The sequence shown here is derived from an EMBL/GenBank/DDBJ whole genome shotgun (WGS) entry which is preliminary data.</text>
</comment>